<dbReference type="InterPro" id="IPR011837">
    <property type="entry name" value="Glycogen_debranch_GlgX"/>
</dbReference>
<dbReference type="InterPro" id="IPR014756">
    <property type="entry name" value="Ig_E-set"/>
</dbReference>
<dbReference type="Pfam" id="PF02922">
    <property type="entry name" value="CBM_48"/>
    <property type="match status" value="1"/>
</dbReference>
<name>A0ABP6ZPM0_9ACTN</name>
<dbReference type="CDD" id="cd11326">
    <property type="entry name" value="AmyAc_Glg_debranch"/>
    <property type="match status" value="1"/>
</dbReference>
<dbReference type="SMART" id="SM00642">
    <property type="entry name" value="Aamy"/>
    <property type="match status" value="1"/>
</dbReference>
<dbReference type="Gene3D" id="2.60.40.10">
    <property type="entry name" value="Immunoglobulins"/>
    <property type="match status" value="1"/>
</dbReference>
<dbReference type="RefSeq" id="WP_344802233.1">
    <property type="nucleotide sequence ID" value="NZ_BAABAB010000007.1"/>
</dbReference>
<dbReference type="InterPro" id="IPR017853">
    <property type="entry name" value="GH"/>
</dbReference>
<comment type="caution">
    <text evidence="5">The sequence shown here is derived from an EMBL/GenBank/DDBJ whole genome shotgun (WGS) entry which is preliminary data.</text>
</comment>
<reference evidence="6" key="1">
    <citation type="journal article" date="2019" name="Int. J. Syst. Evol. Microbiol.">
        <title>The Global Catalogue of Microorganisms (GCM) 10K type strain sequencing project: providing services to taxonomists for standard genome sequencing and annotation.</title>
        <authorList>
            <consortium name="The Broad Institute Genomics Platform"/>
            <consortium name="The Broad Institute Genome Sequencing Center for Infectious Disease"/>
            <person name="Wu L."/>
            <person name="Ma J."/>
        </authorList>
    </citation>
    <scope>NUCLEOTIDE SEQUENCE [LARGE SCALE GENOMIC DNA]</scope>
    <source>
        <strain evidence="6">JCM 16929</strain>
    </source>
</reference>
<feature type="domain" description="Glycosyl hydrolase family 13 catalytic" evidence="4">
    <location>
        <begin position="172"/>
        <end position="582"/>
    </location>
</feature>
<evidence type="ECO:0000313" key="5">
    <source>
        <dbReference type="EMBL" id="GAA3611285.1"/>
    </source>
</evidence>
<keyword evidence="6" id="KW-1185">Reference proteome</keyword>
<dbReference type="Proteomes" id="UP001501490">
    <property type="component" value="Unassembled WGS sequence"/>
</dbReference>
<dbReference type="NCBIfam" id="TIGR02100">
    <property type="entry name" value="glgX_debranch"/>
    <property type="match status" value="1"/>
</dbReference>
<dbReference type="SUPFAM" id="SSF51011">
    <property type="entry name" value="Glycosyl hydrolase domain"/>
    <property type="match status" value="1"/>
</dbReference>
<comment type="similarity">
    <text evidence="1">Belongs to the glycosyl hydrolase 13 family.</text>
</comment>
<evidence type="ECO:0000256" key="3">
    <source>
        <dbReference type="ARBA" id="ARBA00023295"/>
    </source>
</evidence>
<dbReference type="SUPFAM" id="SSF81296">
    <property type="entry name" value="E set domains"/>
    <property type="match status" value="1"/>
</dbReference>
<dbReference type="CDD" id="cd02856">
    <property type="entry name" value="E_set_GDE_Isoamylase_N"/>
    <property type="match status" value="1"/>
</dbReference>
<sequence>MTTIDIFDTEPPDTVAAATSVDTSRLGAHVRDGGTEFGLWAPRATRVELALVAEDRSQQNYDMTVSGDGIWTSFVPGAGPGQRYGYRVHGEWAPERGARFNPAKLLLDPYARAITSGVDYSGPILDHTPESDYEPDPTDSATAVPLSVVVGNTPAPAPLRRRRRMAESVVYELHVKGFTQLHPAVPEHLRGTYAGLAYPAVVQHLLDLGVTAVELLPVHHFVSEPFLIGRGLANYWGYNTLGFFAPHAAYCSVGTMGEQVREFKEMVSALHEAGIEVILDVVYNHTGEGGHEGPTLAFRGIDHAGYYRLTDDLRTDYDVTGCGNSVDSSEPGTLRLIIDSLRYWVSEMGVDGFRFDLVTTLLRDRHHHVDQRHPFKEILRTDPVLSKVKLIAEPWDLGPYGYQVGSFGDDWSEWNDRFRNHVRDFWRGNTHGVGELAQRLVGSPDIFDYQNRPATASINFVTAHDGFTMRDLVTYNVKHNGANGESNRDGTDDNRSWNCGYEGETDDPEIKALRHRQAQNLMATLVLAAGVPMITAGDELGRTQQGNNNAYCQDSHISWVHWDTEAAWADQTDLTQALLRLRAEHPVLRRTWFRHGETILDSTGTPTGRKNLAWFGGRSAEMTEADWQDGTRRTLGIYLADDSPDREADDAFLIWIHGGADPVQVALPDGFWASTYRVLAHSGIEGELPTGKLAAGTTLELPGRTVAILQVD</sequence>
<dbReference type="Gene3D" id="2.60.40.1180">
    <property type="entry name" value="Golgi alpha-mannosidase II"/>
    <property type="match status" value="1"/>
</dbReference>
<dbReference type="SUPFAM" id="SSF51445">
    <property type="entry name" value="(Trans)glycosidases"/>
    <property type="match status" value="1"/>
</dbReference>
<accession>A0ABP6ZPM0</accession>
<dbReference type="InterPro" id="IPR013780">
    <property type="entry name" value="Glyco_hydro_b"/>
</dbReference>
<gene>
    <name evidence="5" type="primary">glgX_1</name>
    <name evidence="5" type="ORF">GCM10022236_11270</name>
</gene>
<protein>
    <submittedName>
        <fullName evidence="5">Glycogen debranching protein GlgX</fullName>
    </submittedName>
</protein>
<dbReference type="InterPro" id="IPR013783">
    <property type="entry name" value="Ig-like_fold"/>
</dbReference>
<evidence type="ECO:0000259" key="4">
    <source>
        <dbReference type="SMART" id="SM00642"/>
    </source>
</evidence>
<evidence type="ECO:0000256" key="2">
    <source>
        <dbReference type="ARBA" id="ARBA00022801"/>
    </source>
</evidence>
<proteinExistence type="inferred from homology"/>
<dbReference type="InterPro" id="IPR004193">
    <property type="entry name" value="Glyco_hydro_13_N"/>
</dbReference>
<dbReference type="EMBL" id="BAABAB010000007">
    <property type="protein sequence ID" value="GAA3611285.1"/>
    <property type="molecule type" value="Genomic_DNA"/>
</dbReference>
<keyword evidence="3" id="KW-0326">Glycosidase</keyword>
<keyword evidence="2" id="KW-0378">Hydrolase</keyword>
<evidence type="ECO:0000313" key="6">
    <source>
        <dbReference type="Proteomes" id="UP001501490"/>
    </source>
</evidence>
<dbReference type="InterPro" id="IPR006047">
    <property type="entry name" value="GH13_cat_dom"/>
</dbReference>
<dbReference type="Gene3D" id="3.20.20.80">
    <property type="entry name" value="Glycosidases"/>
    <property type="match status" value="1"/>
</dbReference>
<dbReference type="PANTHER" id="PTHR43002">
    <property type="entry name" value="GLYCOGEN DEBRANCHING ENZYME"/>
    <property type="match status" value="1"/>
</dbReference>
<dbReference type="InterPro" id="IPR044505">
    <property type="entry name" value="GlgX_Isoamylase_N_E_set"/>
</dbReference>
<evidence type="ECO:0000256" key="1">
    <source>
        <dbReference type="ARBA" id="ARBA00008061"/>
    </source>
</evidence>
<organism evidence="5 6">
    <name type="scientific">Microlunatus ginsengisoli</name>
    <dbReference type="NCBI Taxonomy" id="363863"/>
    <lineage>
        <taxon>Bacteria</taxon>
        <taxon>Bacillati</taxon>
        <taxon>Actinomycetota</taxon>
        <taxon>Actinomycetes</taxon>
        <taxon>Propionibacteriales</taxon>
        <taxon>Propionibacteriaceae</taxon>
        <taxon>Microlunatus</taxon>
    </lineage>
</organism>